<reference evidence="9 10" key="1">
    <citation type="submission" date="2016-11" db="EMBL/GenBank/DDBJ databases">
        <authorList>
            <person name="Jaros S."/>
            <person name="Januszkiewicz K."/>
            <person name="Wedrychowicz H."/>
        </authorList>
    </citation>
    <scope>NUCLEOTIDE SEQUENCE [LARGE SCALE GENOMIC DNA]</scope>
    <source>
        <strain evidence="9 10">CGMCC 1.10190</strain>
    </source>
</reference>
<dbReference type="RefSeq" id="WP_073102094.1">
    <property type="nucleotide sequence ID" value="NZ_FQXE01000002.1"/>
</dbReference>
<dbReference type="InterPro" id="IPR036259">
    <property type="entry name" value="MFS_trans_sf"/>
</dbReference>
<feature type="transmembrane region" description="Helical" evidence="7">
    <location>
        <begin position="373"/>
        <end position="398"/>
    </location>
</feature>
<dbReference type="InterPro" id="IPR011701">
    <property type="entry name" value="MFS"/>
</dbReference>
<dbReference type="PROSITE" id="PS50850">
    <property type="entry name" value="MFS"/>
    <property type="match status" value="1"/>
</dbReference>
<proteinExistence type="predicted"/>
<dbReference type="EMBL" id="FQXE01000002">
    <property type="protein sequence ID" value="SHH22145.1"/>
    <property type="molecule type" value="Genomic_DNA"/>
</dbReference>
<keyword evidence="10" id="KW-1185">Reference proteome</keyword>
<dbReference type="InterPro" id="IPR020846">
    <property type="entry name" value="MFS_dom"/>
</dbReference>
<dbReference type="Pfam" id="PF07690">
    <property type="entry name" value="MFS_1"/>
    <property type="match status" value="2"/>
</dbReference>
<feature type="transmembrane region" description="Helical" evidence="7">
    <location>
        <begin position="28"/>
        <end position="51"/>
    </location>
</feature>
<dbReference type="STRING" id="658167.SAMN04488135_102492"/>
<dbReference type="GO" id="GO:0005886">
    <property type="term" value="C:plasma membrane"/>
    <property type="evidence" value="ECO:0007669"/>
    <property type="project" value="UniProtKB-SubCell"/>
</dbReference>
<dbReference type="CDD" id="cd17503">
    <property type="entry name" value="MFS_LmrB_MDR_like"/>
    <property type="match status" value="1"/>
</dbReference>
<keyword evidence="4 7" id="KW-0812">Transmembrane</keyword>
<dbReference type="SUPFAM" id="SSF103473">
    <property type="entry name" value="MFS general substrate transporter"/>
    <property type="match status" value="1"/>
</dbReference>
<feature type="transmembrane region" description="Helical" evidence="7">
    <location>
        <begin position="214"/>
        <end position="237"/>
    </location>
</feature>
<dbReference type="Proteomes" id="UP000184226">
    <property type="component" value="Unassembled WGS sequence"/>
</dbReference>
<feature type="domain" description="Major facilitator superfamily (MFS) profile" evidence="8">
    <location>
        <begin position="29"/>
        <end position="475"/>
    </location>
</feature>
<evidence type="ECO:0000256" key="1">
    <source>
        <dbReference type="ARBA" id="ARBA00004651"/>
    </source>
</evidence>
<name>A0A1M5R6Y3_9BURK</name>
<feature type="transmembrane region" description="Helical" evidence="7">
    <location>
        <begin position="348"/>
        <end position="367"/>
    </location>
</feature>
<evidence type="ECO:0000259" key="8">
    <source>
        <dbReference type="PROSITE" id="PS50850"/>
    </source>
</evidence>
<evidence type="ECO:0000256" key="7">
    <source>
        <dbReference type="SAM" id="Phobius"/>
    </source>
</evidence>
<evidence type="ECO:0000256" key="6">
    <source>
        <dbReference type="ARBA" id="ARBA00023136"/>
    </source>
</evidence>
<evidence type="ECO:0000313" key="9">
    <source>
        <dbReference type="EMBL" id="SHH22145.1"/>
    </source>
</evidence>
<evidence type="ECO:0000256" key="4">
    <source>
        <dbReference type="ARBA" id="ARBA00022692"/>
    </source>
</evidence>
<keyword evidence="3" id="KW-1003">Cell membrane</keyword>
<feature type="transmembrane region" description="Helical" evidence="7">
    <location>
        <begin position="181"/>
        <end position="202"/>
    </location>
</feature>
<protein>
    <submittedName>
        <fullName evidence="9">Drug resistance transporter, EmrB/QacA subfamily</fullName>
    </submittedName>
</protein>
<sequence>MPPDTAVPTSRCSATPPLSARERRAIRMIPFIVGCALFMQMLDSTVVATALPAMALSLGSSVVHMNVAITSYLLAVAVFVPISGWAADRFGAKRVFIAAILLFTLSSIACAASQSVGQLVISRIVQGMAGAMMVPVGRIILLRKIPKTELLKAMAFLSLPALLGPVIGPPLGGFLVTYASWHWIFLINIPVGALGIALVMYYIRDDYPVTAPRLDWLGFILSAVSLATLVSGFEAMGHQSMPLVELLLLVGVGLACGLLYVWHAKRVEHPIIDLSLLRTPTFAISTMGGNLCRFAVGASPFLLAILLQVGFGLSPFSAGMITFTSAVGAMIMKFVATSIIQYFGFKRVLTINALLTAVFIALCGLFRADTPIWVMAGILIIGGFFRSLQFTAVNALTYADLGAHDMSRASSFAAMAQQLGISLGVACAAVTLNLSMTWRGGTELALTDIIWGFVVIGLITAASAISFTRLPANAGHNLHKNR</sequence>
<feature type="transmembrane region" description="Helical" evidence="7">
    <location>
        <begin position="95"/>
        <end position="114"/>
    </location>
</feature>
<comment type="subcellular location">
    <subcellularLocation>
        <location evidence="1">Cell membrane</location>
        <topology evidence="1">Multi-pass membrane protein</topology>
    </subcellularLocation>
</comment>
<dbReference type="GO" id="GO:0022857">
    <property type="term" value="F:transmembrane transporter activity"/>
    <property type="evidence" value="ECO:0007669"/>
    <property type="project" value="InterPro"/>
</dbReference>
<dbReference type="NCBIfam" id="TIGR00711">
    <property type="entry name" value="efflux_EmrB"/>
    <property type="match status" value="1"/>
</dbReference>
<dbReference type="PANTHER" id="PTHR23501">
    <property type="entry name" value="MAJOR FACILITATOR SUPERFAMILY"/>
    <property type="match status" value="1"/>
</dbReference>
<feature type="transmembrane region" description="Helical" evidence="7">
    <location>
        <begin position="419"/>
        <end position="438"/>
    </location>
</feature>
<keyword evidence="6 7" id="KW-0472">Membrane</keyword>
<evidence type="ECO:0000256" key="2">
    <source>
        <dbReference type="ARBA" id="ARBA00022448"/>
    </source>
</evidence>
<dbReference type="PANTHER" id="PTHR23501:SF1">
    <property type="entry name" value="TRANSPORT PROTEIN HSRA-RELATED"/>
    <property type="match status" value="1"/>
</dbReference>
<organism evidence="9 10">
    <name type="scientific">Pollutimonas bauzanensis</name>
    <dbReference type="NCBI Taxonomy" id="658167"/>
    <lineage>
        <taxon>Bacteria</taxon>
        <taxon>Pseudomonadati</taxon>
        <taxon>Pseudomonadota</taxon>
        <taxon>Betaproteobacteria</taxon>
        <taxon>Burkholderiales</taxon>
        <taxon>Alcaligenaceae</taxon>
        <taxon>Pollutimonas</taxon>
    </lineage>
</organism>
<feature type="transmembrane region" description="Helical" evidence="7">
    <location>
        <begin position="120"/>
        <end position="141"/>
    </location>
</feature>
<evidence type="ECO:0000256" key="5">
    <source>
        <dbReference type="ARBA" id="ARBA00022989"/>
    </source>
</evidence>
<dbReference type="Gene3D" id="1.20.1250.20">
    <property type="entry name" value="MFS general substrate transporter like domains"/>
    <property type="match status" value="1"/>
</dbReference>
<evidence type="ECO:0000313" key="10">
    <source>
        <dbReference type="Proteomes" id="UP000184226"/>
    </source>
</evidence>
<feature type="transmembrane region" description="Helical" evidence="7">
    <location>
        <begin position="243"/>
        <end position="262"/>
    </location>
</feature>
<dbReference type="InterPro" id="IPR004638">
    <property type="entry name" value="EmrB-like"/>
</dbReference>
<evidence type="ECO:0000256" key="3">
    <source>
        <dbReference type="ARBA" id="ARBA00022475"/>
    </source>
</evidence>
<dbReference type="Gene3D" id="1.20.1720.10">
    <property type="entry name" value="Multidrug resistance protein D"/>
    <property type="match status" value="1"/>
</dbReference>
<feature type="transmembrane region" description="Helical" evidence="7">
    <location>
        <begin position="63"/>
        <end position="83"/>
    </location>
</feature>
<feature type="transmembrane region" description="Helical" evidence="7">
    <location>
        <begin position="450"/>
        <end position="472"/>
    </location>
</feature>
<keyword evidence="5 7" id="KW-1133">Transmembrane helix</keyword>
<feature type="transmembrane region" description="Helical" evidence="7">
    <location>
        <begin position="153"/>
        <end position="175"/>
    </location>
</feature>
<dbReference type="AlphaFoldDB" id="A0A1M5R6Y3"/>
<keyword evidence="2" id="KW-0813">Transport</keyword>
<accession>A0A1M5R6Y3</accession>
<gene>
    <name evidence="9" type="ORF">SAMN04488135_102492</name>
</gene>